<dbReference type="Proteomes" id="UP001333110">
    <property type="component" value="Unassembled WGS sequence"/>
</dbReference>
<dbReference type="AlphaFoldDB" id="A0AAN7P7X5"/>
<evidence type="ECO:0000313" key="1">
    <source>
        <dbReference type="EMBL" id="KAK4822188.1"/>
    </source>
</evidence>
<dbReference type="EMBL" id="JAUNZN010000004">
    <property type="protein sequence ID" value="KAK4822188.1"/>
    <property type="molecule type" value="Genomic_DNA"/>
</dbReference>
<gene>
    <name evidence="1" type="ORF">QYF61_011173</name>
</gene>
<reference evidence="1 2" key="1">
    <citation type="journal article" date="2023" name="J. Hered.">
        <title>Chromosome-level genome of the wood stork (Mycteria americana) provides insight into avian chromosome evolution.</title>
        <authorList>
            <person name="Flamio R. Jr."/>
            <person name="Ramstad K.M."/>
        </authorList>
    </citation>
    <scope>NUCLEOTIDE SEQUENCE [LARGE SCALE GENOMIC DNA]</scope>
    <source>
        <strain evidence="1">JAX WOST 10</strain>
    </source>
</reference>
<name>A0AAN7P7X5_MYCAM</name>
<comment type="caution">
    <text evidence="1">The sequence shown here is derived from an EMBL/GenBank/DDBJ whole genome shotgun (WGS) entry which is preliminary data.</text>
</comment>
<organism evidence="1 2">
    <name type="scientific">Mycteria americana</name>
    <name type="common">Wood stork</name>
    <dbReference type="NCBI Taxonomy" id="33587"/>
    <lineage>
        <taxon>Eukaryota</taxon>
        <taxon>Metazoa</taxon>
        <taxon>Chordata</taxon>
        <taxon>Craniata</taxon>
        <taxon>Vertebrata</taxon>
        <taxon>Euteleostomi</taxon>
        <taxon>Archelosauria</taxon>
        <taxon>Archosauria</taxon>
        <taxon>Dinosauria</taxon>
        <taxon>Saurischia</taxon>
        <taxon>Theropoda</taxon>
        <taxon>Coelurosauria</taxon>
        <taxon>Aves</taxon>
        <taxon>Neognathae</taxon>
        <taxon>Neoaves</taxon>
        <taxon>Aequornithes</taxon>
        <taxon>Ciconiiformes</taxon>
        <taxon>Ciconiidae</taxon>
        <taxon>Mycteria</taxon>
    </lineage>
</organism>
<dbReference type="InterPro" id="IPR031650">
    <property type="entry name" value="CCDC73"/>
</dbReference>
<evidence type="ECO:0000313" key="2">
    <source>
        <dbReference type="Proteomes" id="UP001333110"/>
    </source>
</evidence>
<accession>A0AAN7P7X5</accession>
<dbReference type="PANTHER" id="PTHR28660">
    <property type="entry name" value="COILED-COIL DOMAIN-CONTAINING PROTEIN 73"/>
    <property type="match status" value="1"/>
</dbReference>
<dbReference type="Pfam" id="PF15818">
    <property type="entry name" value="CCDC73"/>
    <property type="match status" value="1"/>
</dbReference>
<dbReference type="PANTHER" id="PTHR28660:SF1">
    <property type="entry name" value="COILED-COIL DOMAIN-CONTAINING PROTEIN 73"/>
    <property type="match status" value="1"/>
</dbReference>
<protein>
    <submittedName>
        <fullName evidence="1">Uncharacterized protein</fullName>
    </submittedName>
</protein>
<keyword evidence="2" id="KW-1185">Reference proteome</keyword>
<proteinExistence type="predicted"/>
<sequence length="77" mass="8854">MHLTAKEEHHKKLNEVERCYATIACQFGIVKGVHGKLEHSVQEAIELNKKLTSVNKRQETKISNLKEPHCWSGNDYP</sequence>